<feature type="non-terminal residue" evidence="3">
    <location>
        <position position="326"/>
    </location>
</feature>
<keyword evidence="3" id="KW-0808">Transferase</keyword>
<accession>A0A2A2TKI4</accession>
<dbReference type="Proteomes" id="UP000218238">
    <property type="component" value="Unassembled WGS sequence"/>
</dbReference>
<keyword evidence="1" id="KW-0472">Membrane</keyword>
<proteinExistence type="predicted"/>
<feature type="transmembrane region" description="Helical" evidence="1">
    <location>
        <begin position="7"/>
        <end position="26"/>
    </location>
</feature>
<reference evidence="3 4" key="1">
    <citation type="submission" date="2017-08" db="EMBL/GenBank/DDBJ databases">
        <title>Draft genome sequence of filamentous cyanobacterium Calothrix elsteri CCALA 953.</title>
        <authorList>
            <person name="Gagunashvili A.N."/>
            <person name="Elster J."/>
            <person name="Andresson O.S."/>
        </authorList>
    </citation>
    <scope>NUCLEOTIDE SEQUENCE [LARGE SCALE GENOMIC DNA]</scope>
    <source>
        <strain evidence="3 4">CCALA 953</strain>
    </source>
</reference>
<gene>
    <name evidence="3" type="ORF">CK510_11390</name>
</gene>
<keyword evidence="3" id="KW-0418">Kinase</keyword>
<feature type="transmembrane region" description="Helical" evidence="1">
    <location>
        <begin position="275"/>
        <end position="297"/>
    </location>
</feature>
<dbReference type="InterPro" id="IPR007892">
    <property type="entry name" value="CHASE4"/>
</dbReference>
<evidence type="ECO:0000313" key="4">
    <source>
        <dbReference type="Proteomes" id="UP000218238"/>
    </source>
</evidence>
<name>A0A2A2TKI4_9CYAN</name>
<protein>
    <submittedName>
        <fullName evidence="3">Histidine kinase</fullName>
    </submittedName>
</protein>
<comment type="caution">
    <text evidence="3">The sequence shown here is derived from an EMBL/GenBank/DDBJ whole genome shotgun (WGS) entry which is preliminary data.</text>
</comment>
<dbReference type="EMBL" id="NTFS01000102">
    <property type="protein sequence ID" value="PAX55180.1"/>
    <property type="molecule type" value="Genomic_DNA"/>
</dbReference>
<dbReference type="RefSeq" id="WP_211293170.1">
    <property type="nucleotide sequence ID" value="NZ_NTFS01000102.1"/>
</dbReference>
<organism evidence="3 4">
    <name type="scientific">Brunnivagina elsteri CCALA 953</name>
    <dbReference type="NCBI Taxonomy" id="987040"/>
    <lineage>
        <taxon>Bacteria</taxon>
        <taxon>Bacillati</taxon>
        <taxon>Cyanobacteriota</taxon>
        <taxon>Cyanophyceae</taxon>
        <taxon>Nostocales</taxon>
        <taxon>Calotrichaceae</taxon>
        <taxon>Brunnivagina</taxon>
    </lineage>
</organism>
<dbReference type="GO" id="GO:0016301">
    <property type="term" value="F:kinase activity"/>
    <property type="evidence" value="ECO:0007669"/>
    <property type="project" value="UniProtKB-KW"/>
</dbReference>
<evidence type="ECO:0000259" key="2">
    <source>
        <dbReference type="Pfam" id="PF05228"/>
    </source>
</evidence>
<keyword evidence="1" id="KW-0812">Transmembrane</keyword>
<dbReference type="Pfam" id="PF05228">
    <property type="entry name" value="CHASE4"/>
    <property type="match status" value="1"/>
</dbReference>
<evidence type="ECO:0000256" key="1">
    <source>
        <dbReference type="SAM" id="Phobius"/>
    </source>
</evidence>
<keyword evidence="4" id="KW-1185">Reference proteome</keyword>
<evidence type="ECO:0000313" key="3">
    <source>
        <dbReference type="EMBL" id="PAX55180.1"/>
    </source>
</evidence>
<dbReference type="AlphaFoldDB" id="A0A2A2TKI4"/>
<sequence>MKLRQKTLLIVNATLAGLIGVIYFTSSGILTGSIRKAEENEAQQTVKGVQNLLAQYQESFRDRYADWSAWDDTYQFIQNKNQEYIKTNLIPKQLTILKANYMAYVNLSGETIYSTGYDEKLKTVLAIPPELNSRIGNKDDLLLKRPDITTKHTGMMLLSTGPIWITSQPILTSDAEGPARGSLIIGRRIDKNMIEQLSKLARLPLQLYQLDDKQLPAEIKSIFPKLSQQKNIAVQPLSEEKLAGYLLINDIDGKPGVILQVDIPRNTYQQGKASLNYLIISLILAGLVFDAVVIFLLERSILSRMAMLVTGVTQVRDTNDLALRLS</sequence>
<keyword evidence="1" id="KW-1133">Transmembrane helix</keyword>
<feature type="domain" description="CHASE4" evidence="2">
    <location>
        <begin position="53"/>
        <end position="208"/>
    </location>
</feature>